<reference evidence="1 2" key="1">
    <citation type="submission" date="2022-12" db="EMBL/GenBank/DDBJ databases">
        <title>Chromosome-scale assembly of the Ensete ventricosum genome.</title>
        <authorList>
            <person name="Dussert Y."/>
            <person name="Stocks J."/>
            <person name="Wendawek A."/>
            <person name="Woldeyes F."/>
            <person name="Nichols R.A."/>
            <person name="Borrell J.S."/>
        </authorList>
    </citation>
    <scope>NUCLEOTIDE SEQUENCE [LARGE SCALE GENOMIC DNA]</scope>
    <source>
        <strain evidence="2">cv. Maze</strain>
        <tissue evidence="1">Seeds</tissue>
    </source>
</reference>
<organism evidence="1 2">
    <name type="scientific">Ensete ventricosum</name>
    <name type="common">Abyssinian banana</name>
    <name type="synonym">Musa ensete</name>
    <dbReference type="NCBI Taxonomy" id="4639"/>
    <lineage>
        <taxon>Eukaryota</taxon>
        <taxon>Viridiplantae</taxon>
        <taxon>Streptophyta</taxon>
        <taxon>Embryophyta</taxon>
        <taxon>Tracheophyta</taxon>
        <taxon>Spermatophyta</taxon>
        <taxon>Magnoliopsida</taxon>
        <taxon>Liliopsida</taxon>
        <taxon>Zingiberales</taxon>
        <taxon>Musaceae</taxon>
        <taxon>Ensete</taxon>
    </lineage>
</organism>
<proteinExistence type="predicted"/>
<protein>
    <submittedName>
        <fullName evidence="1">Uncharacterized protein</fullName>
    </submittedName>
</protein>
<dbReference type="Proteomes" id="UP001222027">
    <property type="component" value="Unassembled WGS sequence"/>
</dbReference>
<gene>
    <name evidence="1" type="ORF">OPV22_007685</name>
</gene>
<dbReference type="AlphaFoldDB" id="A0AAV8RQQ8"/>
<evidence type="ECO:0000313" key="2">
    <source>
        <dbReference type="Proteomes" id="UP001222027"/>
    </source>
</evidence>
<name>A0AAV8RQQ8_ENSVE</name>
<keyword evidence="2" id="KW-1185">Reference proteome</keyword>
<dbReference type="EMBL" id="JAQQAF010000002">
    <property type="protein sequence ID" value="KAJ8506799.1"/>
    <property type="molecule type" value="Genomic_DNA"/>
</dbReference>
<sequence length="77" mass="8981">MSKEVLGHRAMFLHRRSECKGNFHCGLHGKHDSLNAWKARLYQSEKRLHHLDSDCRASSLLCRMEMDLDEAAPQNYI</sequence>
<evidence type="ECO:0000313" key="1">
    <source>
        <dbReference type="EMBL" id="KAJ8506799.1"/>
    </source>
</evidence>
<accession>A0AAV8RQQ8</accession>
<comment type="caution">
    <text evidence="1">The sequence shown here is derived from an EMBL/GenBank/DDBJ whole genome shotgun (WGS) entry which is preliminary data.</text>
</comment>